<evidence type="ECO:0000256" key="1">
    <source>
        <dbReference type="SAM" id="MobiDB-lite"/>
    </source>
</evidence>
<evidence type="ECO:0000313" key="2">
    <source>
        <dbReference type="EMBL" id="KAF9783907.1"/>
    </source>
</evidence>
<name>A0A9P6HC35_9AGAM</name>
<reference evidence="2" key="1">
    <citation type="journal article" date="2020" name="Nat. Commun.">
        <title>Large-scale genome sequencing of mycorrhizal fungi provides insights into the early evolution of symbiotic traits.</title>
        <authorList>
            <person name="Miyauchi S."/>
            <person name="Kiss E."/>
            <person name="Kuo A."/>
            <person name="Drula E."/>
            <person name="Kohler A."/>
            <person name="Sanchez-Garcia M."/>
            <person name="Morin E."/>
            <person name="Andreopoulos B."/>
            <person name="Barry K.W."/>
            <person name="Bonito G."/>
            <person name="Buee M."/>
            <person name="Carver A."/>
            <person name="Chen C."/>
            <person name="Cichocki N."/>
            <person name="Clum A."/>
            <person name="Culley D."/>
            <person name="Crous P.W."/>
            <person name="Fauchery L."/>
            <person name="Girlanda M."/>
            <person name="Hayes R.D."/>
            <person name="Keri Z."/>
            <person name="LaButti K."/>
            <person name="Lipzen A."/>
            <person name="Lombard V."/>
            <person name="Magnuson J."/>
            <person name="Maillard F."/>
            <person name="Murat C."/>
            <person name="Nolan M."/>
            <person name="Ohm R.A."/>
            <person name="Pangilinan J."/>
            <person name="Pereira M.F."/>
            <person name="Perotto S."/>
            <person name="Peter M."/>
            <person name="Pfister S."/>
            <person name="Riley R."/>
            <person name="Sitrit Y."/>
            <person name="Stielow J.B."/>
            <person name="Szollosi G."/>
            <person name="Zifcakova L."/>
            <person name="Stursova M."/>
            <person name="Spatafora J.W."/>
            <person name="Tedersoo L."/>
            <person name="Vaario L.M."/>
            <person name="Yamada A."/>
            <person name="Yan M."/>
            <person name="Wang P."/>
            <person name="Xu J."/>
            <person name="Bruns T."/>
            <person name="Baldrian P."/>
            <person name="Vilgalys R."/>
            <person name="Dunand C."/>
            <person name="Henrissat B."/>
            <person name="Grigoriev I.V."/>
            <person name="Hibbett D."/>
            <person name="Nagy L.G."/>
            <person name="Martin F.M."/>
        </authorList>
    </citation>
    <scope>NUCLEOTIDE SEQUENCE</scope>
    <source>
        <strain evidence="2">UH-Tt-Lm1</strain>
    </source>
</reference>
<dbReference type="Proteomes" id="UP000736335">
    <property type="component" value="Unassembled WGS sequence"/>
</dbReference>
<protein>
    <submittedName>
        <fullName evidence="2">Uncharacterized protein</fullName>
    </submittedName>
</protein>
<comment type="caution">
    <text evidence="2">The sequence shown here is derived from an EMBL/GenBank/DDBJ whole genome shotgun (WGS) entry which is preliminary data.</text>
</comment>
<feature type="compositionally biased region" description="Polar residues" evidence="1">
    <location>
        <begin position="15"/>
        <end position="32"/>
    </location>
</feature>
<gene>
    <name evidence="2" type="ORF">BJ322DRAFT_1021666</name>
</gene>
<sequence>MSSSRQVSLAPDTPTPTFRSNPVSPRTPSRTASRCPLNPVQFGARQPLRDDKIFVPFRIALREAKTLVTFVYKSRHCQGKLVPIPYPRNSDGEPVPPAKLIDHVESNGWDTNPNCFCSIRDQERVVALYVPRKISSPAYSQMSLVCPESECPYYVNIQEMYNNAETRQTLLSVEDDAIALPQSSGKKRKTRIPSWEARASGVIPVVNQFDLISKLFSRMGISRGEFDALFVICPKCNRVSRIPHSQCVIEVDDNSELDDDLEFILMK</sequence>
<dbReference type="AlphaFoldDB" id="A0A9P6HC35"/>
<evidence type="ECO:0000313" key="3">
    <source>
        <dbReference type="Proteomes" id="UP000736335"/>
    </source>
</evidence>
<proteinExistence type="predicted"/>
<feature type="region of interest" description="Disordered" evidence="1">
    <location>
        <begin position="1"/>
        <end position="38"/>
    </location>
</feature>
<keyword evidence="3" id="KW-1185">Reference proteome</keyword>
<dbReference type="EMBL" id="WIUZ02000009">
    <property type="protein sequence ID" value="KAF9783907.1"/>
    <property type="molecule type" value="Genomic_DNA"/>
</dbReference>
<accession>A0A9P6HC35</accession>
<reference evidence="2" key="2">
    <citation type="submission" date="2020-11" db="EMBL/GenBank/DDBJ databases">
        <authorList>
            <consortium name="DOE Joint Genome Institute"/>
            <person name="Kuo A."/>
            <person name="Miyauchi S."/>
            <person name="Kiss E."/>
            <person name="Drula E."/>
            <person name="Kohler A."/>
            <person name="Sanchez-Garcia M."/>
            <person name="Andreopoulos B."/>
            <person name="Barry K.W."/>
            <person name="Bonito G."/>
            <person name="Buee M."/>
            <person name="Carver A."/>
            <person name="Chen C."/>
            <person name="Cichocki N."/>
            <person name="Clum A."/>
            <person name="Culley D."/>
            <person name="Crous P.W."/>
            <person name="Fauchery L."/>
            <person name="Girlanda M."/>
            <person name="Hayes R."/>
            <person name="Keri Z."/>
            <person name="Labutti K."/>
            <person name="Lipzen A."/>
            <person name="Lombard V."/>
            <person name="Magnuson J."/>
            <person name="Maillard F."/>
            <person name="Morin E."/>
            <person name="Murat C."/>
            <person name="Nolan M."/>
            <person name="Ohm R."/>
            <person name="Pangilinan J."/>
            <person name="Pereira M."/>
            <person name="Perotto S."/>
            <person name="Peter M."/>
            <person name="Riley R."/>
            <person name="Sitrit Y."/>
            <person name="Stielow B."/>
            <person name="Szollosi G."/>
            <person name="Zifcakova L."/>
            <person name="Stursova M."/>
            <person name="Spatafora J.W."/>
            <person name="Tedersoo L."/>
            <person name="Vaario L.-M."/>
            <person name="Yamada A."/>
            <person name="Yan M."/>
            <person name="Wang P."/>
            <person name="Xu J."/>
            <person name="Bruns T."/>
            <person name="Baldrian P."/>
            <person name="Vilgalys R."/>
            <person name="Henrissat B."/>
            <person name="Grigoriev I.V."/>
            <person name="Hibbett D."/>
            <person name="Nagy L.G."/>
            <person name="Martin F.M."/>
        </authorList>
    </citation>
    <scope>NUCLEOTIDE SEQUENCE</scope>
    <source>
        <strain evidence="2">UH-Tt-Lm1</strain>
    </source>
</reference>
<organism evidence="2 3">
    <name type="scientific">Thelephora terrestris</name>
    <dbReference type="NCBI Taxonomy" id="56493"/>
    <lineage>
        <taxon>Eukaryota</taxon>
        <taxon>Fungi</taxon>
        <taxon>Dikarya</taxon>
        <taxon>Basidiomycota</taxon>
        <taxon>Agaricomycotina</taxon>
        <taxon>Agaricomycetes</taxon>
        <taxon>Thelephorales</taxon>
        <taxon>Thelephoraceae</taxon>
        <taxon>Thelephora</taxon>
    </lineage>
</organism>
<dbReference type="OrthoDB" id="3281328at2759"/>